<evidence type="ECO:0008006" key="6">
    <source>
        <dbReference type="Google" id="ProtNLM"/>
    </source>
</evidence>
<keyword evidence="5" id="KW-1185">Reference proteome</keyword>
<dbReference type="InterPro" id="IPR056398">
    <property type="entry name" value="Tudor_Coilin"/>
</dbReference>
<name>A0AAW0ZAI6_9HYME</name>
<sequence length="431" mass="49605">MSKNITLNMYQNFRIKLDFKYYNDVRRFCWIFIDCTKMLQIDDIKEHIKKLFGINDPFDLFLNENEYLPPKENIQVLKENEIILVSPGSHLSNNQFNNLPLSIEFSSIDANKQELEGNFAYPEQIEELISQSGKNSARQEQLSNNFPAVLSSQQDLSTDTTNNFQSGEEMYDTSNPEILDTLPRRKRVRHRKKKTKVDTQLTEEDKPAKPKITNSIISSTISSCKHIRFDNVDNKIIVNDQFICPAPSNRVDTVHKLKNLLSLSKNAIPLTFENNRIKGMTCKKEKEEKENVEDTVANVVSKNINGNTASTERLEEVNKFLDIDFETYEVMVVKPKIEDIIAFKMLKIGTDYTPQMSNFIVAEVIFYCSEKSLYKLKILQGLSEVQVPIGKFTIMEETEERVLNDIITLHHAQIVKPRLVSNSDKAISSSN</sequence>
<dbReference type="EMBL" id="JAWNGG020000315">
    <property type="protein sequence ID" value="KAK9294502.1"/>
    <property type="molecule type" value="Genomic_DNA"/>
</dbReference>
<dbReference type="PANTHER" id="PTHR15197:SF0">
    <property type="entry name" value="COILIN"/>
    <property type="match status" value="1"/>
</dbReference>
<accession>A0AAW0ZAI6</accession>
<evidence type="ECO:0000313" key="5">
    <source>
        <dbReference type="Proteomes" id="UP001432146"/>
    </source>
</evidence>
<evidence type="ECO:0000259" key="2">
    <source>
        <dbReference type="Pfam" id="PF15862"/>
    </source>
</evidence>
<dbReference type="InterPro" id="IPR031722">
    <property type="entry name" value="Coilin_N"/>
</dbReference>
<evidence type="ECO:0000256" key="1">
    <source>
        <dbReference type="SAM" id="MobiDB-lite"/>
    </source>
</evidence>
<dbReference type="GO" id="GO:0000387">
    <property type="term" value="P:spliceosomal snRNP assembly"/>
    <property type="evidence" value="ECO:0007669"/>
    <property type="project" value="TreeGrafter"/>
</dbReference>
<organism evidence="4 5">
    <name type="scientific">Tetragonisca angustula</name>
    <dbReference type="NCBI Taxonomy" id="166442"/>
    <lineage>
        <taxon>Eukaryota</taxon>
        <taxon>Metazoa</taxon>
        <taxon>Ecdysozoa</taxon>
        <taxon>Arthropoda</taxon>
        <taxon>Hexapoda</taxon>
        <taxon>Insecta</taxon>
        <taxon>Pterygota</taxon>
        <taxon>Neoptera</taxon>
        <taxon>Endopterygota</taxon>
        <taxon>Hymenoptera</taxon>
        <taxon>Apocrita</taxon>
        <taxon>Aculeata</taxon>
        <taxon>Apoidea</taxon>
        <taxon>Anthophila</taxon>
        <taxon>Apidae</taxon>
        <taxon>Tetragonisca</taxon>
    </lineage>
</organism>
<dbReference type="PANTHER" id="PTHR15197">
    <property type="entry name" value="COILIN P80"/>
    <property type="match status" value="1"/>
</dbReference>
<feature type="region of interest" description="Disordered" evidence="1">
    <location>
        <begin position="187"/>
        <end position="206"/>
    </location>
</feature>
<reference evidence="4 5" key="1">
    <citation type="submission" date="2024-05" db="EMBL/GenBank/DDBJ databases">
        <title>The nuclear and mitochondrial genome assemblies of Tetragonisca angustula (Apidae: Meliponini), a tiny yet remarkable pollinator in the Neotropics.</title>
        <authorList>
            <person name="Ferrari R."/>
            <person name="Ricardo P.C."/>
            <person name="Dias F.C."/>
            <person name="Araujo N.S."/>
            <person name="Soares D.O."/>
            <person name="Zhou Q.-S."/>
            <person name="Zhu C.-D."/>
            <person name="Coutinho L."/>
            <person name="Airas M.C."/>
            <person name="Batista T.M."/>
        </authorList>
    </citation>
    <scope>NUCLEOTIDE SEQUENCE [LARGE SCALE GENOMIC DNA]</scope>
    <source>
        <strain evidence="4">ASF017062</strain>
        <tissue evidence="4">Abdomen</tissue>
    </source>
</reference>
<dbReference type="InterPro" id="IPR024822">
    <property type="entry name" value="Coilin"/>
</dbReference>
<dbReference type="AlphaFoldDB" id="A0AAW0ZAI6"/>
<gene>
    <name evidence="4" type="ORF">QLX08_010903</name>
</gene>
<comment type="caution">
    <text evidence="4">The sequence shown here is derived from an EMBL/GenBank/DDBJ whole genome shotgun (WGS) entry which is preliminary data.</text>
</comment>
<dbReference type="GO" id="GO:0015030">
    <property type="term" value="C:Cajal body"/>
    <property type="evidence" value="ECO:0007669"/>
    <property type="project" value="TreeGrafter"/>
</dbReference>
<dbReference type="Pfam" id="PF23086">
    <property type="entry name" value="Tudor_Coilin"/>
    <property type="match status" value="1"/>
</dbReference>
<evidence type="ECO:0000313" key="4">
    <source>
        <dbReference type="EMBL" id="KAK9294502.1"/>
    </source>
</evidence>
<feature type="domain" description="Coilin N-terminal" evidence="2">
    <location>
        <begin position="14"/>
        <end position="155"/>
    </location>
</feature>
<evidence type="ECO:0000259" key="3">
    <source>
        <dbReference type="Pfam" id="PF23086"/>
    </source>
</evidence>
<dbReference type="GO" id="GO:0030620">
    <property type="term" value="F:U2 snRNA binding"/>
    <property type="evidence" value="ECO:0007669"/>
    <property type="project" value="TreeGrafter"/>
</dbReference>
<dbReference type="GO" id="GO:0030619">
    <property type="term" value="F:U1 snRNA binding"/>
    <property type="evidence" value="ECO:0007669"/>
    <property type="project" value="TreeGrafter"/>
</dbReference>
<feature type="domain" description="Coilin tudor" evidence="3">
    <location>
        <begin position="322"/>
        <end position="377"/>
    </location>
</feature>
<proteinExistence type="predicted"/>
<protein>
    <recommendedName>
        <fullName evidence="6">Coilin</fullName>
    </recommendedName>
</protein>
<dbReference type="Pfam" id="PF15862">
    <property type="entry name" value="Coilin_N"/>
    <property type="match status" value="1"/>
</dbReference>
<dbReference type="Proteomes" id="UP001432146">
    <property type="component" value="Unassembled WGS sequence"/>
</dbReference>